<dbReference type="SUPFAM" id="SSF52151">
    <property type="entry name" value="FabD/lysophospholipase-like"/>
    <property type="match status" value="1"/>
</dbReference>
<dbReference type="Pfam" id="PF14765">
    <property type="entry name" value="PS-DH"/>
    <property type="match status" value="1"/>
</dbReference>
<name>A0A225DLD9_9BACT</name>
<dbReference type="InterPro" id="IPR016035">
    <property type="entry name" value="Acyl_Trfase/lysoPLipase"/>
</dbReference>
<dbReference type="Gene3D" id="3.40.366.10">
    <property type="entry name" value="Malonyl-Coenzyme A Acyl Carrier Protein, domain 2"/>
    <property type="match status" value="1"/>
</dbReference>
<keyword evidence="5" id="KW-1185">Reference proteome</keyword>
<comment type="caution">
    <text evidence="4">The sequence shown here is derived from an EMBL/GenBank/DDBJ whole genome shotgun (WGS) entry which is preliminary data.</text>
</comment>
<protein>
    <submittedName>
        <fullName evidence="4">Malonyl CoA-acyl carrier protein transacylase</fullName>
    </submittedName>
</protein>
<feature type="region of interest" description="Disordered" evidence="2">
    <location>
        <begin position="457"/>
        <end position="490"/>
    </location>
</feature>
<dbReference type="GO" id="GO:0016740">
    <property type="term" value="F:transferase activity"/>
    <property type="evidence" value="ECO:0007669"/>
    <property type="project" value="InterPro"/>
</dbReference>
<proteinExistence type="predicted"/>
<dbReference type="OrthoDB" id="219272at2"/>
<feature type="region of interest" description="C-terminal hotdog fold" evidence="1">
    <location>
        <begin position="712"/>
        <end position="868"/>
    </location>
</feature>
<gene>
    <name evidence="4" type="ORF">FRUB_05931</name>
</gene>
<dbReference type="InterPro" id="IPR042104">
    <property type="entry name" value="PKS_dehydratase_sf"/>
</dbReference>
<sequence length="1102" mass="119408">MVVTAAVPGPRIASRPATGWDTRVFVLCGDDRVDLRERVLSVLESVERLPDIALPDLAADLAAELKPGGVRLGVISGDVADLRAKLRRAADRLADPKCRQIRDATGVYFSAQPLYPQGSVALLFPGEGAQYPGMLLDLCGIFPEVEETFAWCDRLAAESGRPSLRTVIHSPREDSDSTEAELRKLGPAILGVLVADLAMIQVLRKLELPVSAAAGHSAGELAALMFGGAMGVRSRLGSELIKIMDLLEHQENEATGSDVALLAVGAGKSAVSEIAAAVAGGAVIVAMDNCPHQCVAVGPTHLVAAVESALHDRGLVCERLPFGRPYHTPLFEPWMGPLRDLFAGIPFEKPHTPIYSCTTGERFPEDAAAIRELAVNHWVSPVEFARMVEKMYADGVRVFVEAGPRGNLSAFVEDILRGKPFAAIPANLLRKSGPTQINHLAAQLAVHQVPLNLGHLFAGQTTSGSGERRKSVAGPKGQTPAARPPAHPVVHAPRSPAQIMDSYLGAMEQFIDVQREVMEAFLTGRTAPGAIPPEFLAFDDFAPTSDSLFVPHHSSPPEPFALVGEIVSFEPAREVVVRRVLDESEDRYAADHTLGGRGVSRVDPGQNGLPVLPMTFSLEAMAEAAALIAPGKVVTAIHNVRLFRWLPFDPEPTTLEVRASVAAVDAETGVVEVKVDVRDLGNSFVRDGANKPASEAVVILADAYPPPPETQAFSLTDEQPIKITVDDLRRNMFHGPLFQMVRSLDRIGKEGIEGTLEVQPRDGWFRSNPDPAIVLDPVLMDAAMHIFGAWHLEQPDWAGRILLPFEVKGIEFFGPPPAVGSRLAVRGHNEEESARHFRHGLEVYAPDGRLWLRMTGVGYWRFYLPFGHVNFFGPKDEYYLSANLPEAVAENVEPRTPGSPRLPFARCHFLEPPVDLLQPVLRAAGARVTMTPRELTEFHNWKGTDAELNDWFFGRLLAKDAVRAAWNEKHGEAMFPADIETEDVDGRIVCRARSEARSEPLPPVAVAIANGKVAAFAAFATRVGIAVVPVTKGEPEAEVRARAARFAAADALRVSSDDLAVEPSPRPGLLIVSHASDRLHVQTARHKDVIVATALYEPEQHE</sequence>
<evidence type="ECO:0000256" key="2">
    <source>
        <dbReference type="SAM" id="MobiDB-lite"/>
    </source>
</evidence>
<feature type="active site" description="Proton donor; for dehydratase activity" evidence="1">
    <location>
        <position position="781"/>
    </location>
</feature>
<dbReference type="InterPro" id="IPR001227">
    <property type="entry name" value="Ac_transferase_dom_sf"/>
</dbReference>
<organism evidence="4 5">
    <name type="scientific">Fimbriiglobus ruber</name>
    <dbReference type="NCBI Taxonomy" id="1908690"/>
    <lineage>
        <taxon>Bacteria</taxon>
        <taxon>Pseudomonadati</taxon>
        <taxon>Planctomycetota</taxon>
        <taxon>Planctomycetia</taxon>
        <taxon>Gemmatales</taxon>
        <taxon>Gemmataceae</taxon>
        <taxon>Fimbriiglobus</taxon>
    </lineage>
</organism>
<evidence type="ECO:0000256" key="1">
    <source>
        <dbReference type="PROSITE-ProRule" id="PRU01363"/>
    </source>
</evidence>
<dbReference type="InterPro" id="IPR016036">
    <property type="entry name" value="Malonyl_transacylase_ACP-bd"/>
</dbReference>
<dbReference type="EMBL" id="NIDE01000010">
    <property type="protein sequence ID" value="OWK39368.1"/>
    <property type="molecule type" value="Genomic_DNA"/>
</dbReference>
<dbReference type="PROSITE" id="PS52019">
    <property type="entry name" value="PKS_MFAS_DH"/>
    <property type="match status" value="1"/>
</dbReference>
<dbReference type="Gene3D" id="3.10.129.110">
    <property type="entry name" value="Polyketide synthase dehydratase"/>
    <property type="match status" value="1"/>
</dbReference>
<evidence type="ECO:0000259" key="3">
    <source>
        <dbReference type="PROSITE" id="PS52019"/>
    </source>
</evidence>
<accession>A0A225DLD9</accession>
<dbReference type="RefSeq" id="WP_088256851.1">
    <property type="nucleotide sequence ID" value="NZ_NIDE01000010.1"/>
</dbReference>
<dbReference type="InterPro" id="IPR014043">
    <property type="entry name" value="Acyl_transferase_dom"/>
</dbReference>
<dbReference type="InterPro" id="IPR049551">
    <property type="entry name" value="PKS_DH_C"/>
</dbReference>
<dbReference type="PANTHER" id="PTHR43074:SF1">
    <property type="entry name" value="BETA-KETOACYL SYNTHASE FAMILY PROTEIN-RELATED"/>
    <property type="match status" value="1"/>
</dbReference>
<dbReference type="SMART" id="SM00827">
    <property type="entry name" value="PKS_AT"/>
    <property type="match status" value="1"/>
</dbReference>
<reference evidence="5" key="1">
    <citation type="submission" date="2017-06" db="EMBL/GenBank/DDBJ databases">
        <title>Genome analysis of Fimbriiglobus ruber SP5, the first member of the order Planctomycetales with confirmed chitinolytic capability.</title>
        <authorList>
            <person name="Ravin N.V."/>
            <person name="Rakitin A.L."/>
            <person name="Ivanova A.A."/>
            <person name="Beletsky A.V."/>
            <person name="Kulichevskaya I.S."/>
            <person name="Mardanov A.V."/>
            <person name="Dedysh S.N."/>
        </authorList>
    </citation>
    <scope>NUCLEOTIDE SEQUENCE [LARGE SCALE GENOMIC DNA]</scope>
    <source>
        <strain evidence="5">SP5</strain>
    </source>
</reference>
<dbReference type="AlphaFoldDB" id="A0A225DLD9"/>
<dbReference type="Gene3D" id="3.30.70.250">
    <property type="entry name" value="Malonyl-CoA ACP transacylase, ACP-binding"/>
    <property type="match status" value="1"/>
</dbReference>
<dbReference type="InterPro" id="IPR052568">
    <property type="entry name" value="PKS-FAS_Synthase"/>
</dbReference>
<dbReference type="Pfam" id="PF00698">
    <property type="entry name" value="Acyl_transf_1"/>
    <property type="match status" value="1"/>
</dbReference>
<feature type="region of interest" description="N-terminal hotdog fold" evidence="1">
    <location>
        <begin position="560"/>
        <end position="697"/>
    </location>
</feature>
<dbReference type="InterPro" id="IPR049900">
    <property type="entry name" value="PKS_mFAS_DH"/>
</dbReference>
<dbReference type="SUPFAM" id="SSF55048">
    <property type="entry name" value="Probable ACP-binding domain of malonyl-CoA ACP transacylase"/>
    <property type="match status" value="1"/>
</dbReference>
<dbReference type="Proteomes" id="UP000214646">
    <property type="component" value="Unassembled WGS sequence"/>
</dbReference>
<evidence type="ECO:0000313" key="5">
    <source>
        <dbReference type="Proteomes" id="UP000214646"/>
    </source>
</evidence>
<dbReference type="PANTHER" id="PTHR43074">
    <property type="entry name" value="OMEGA-3 POLYUNSATURATED FATTY ACID SYNTHASE PFAB-RELATED"/>
    <property type="match status" value="1"/>
</dbReference>
<evidence type="ECO:0000313" key="4">
    <source>
        <dbReference type="EMBL" id="OWK39368.1"/>
    </source>
</evidence>
<dbReference type="Gene3D" id="3.30.70.3290">
    <property type="match status" value="1"/>
</dbReference>
<feature type="domain" description="PKS/mFAS DH" evidence="3">
    <location>
        <begin position="560"/>
        <end position="868"/>
    </location>
</feature>
<feature type="active site" description="Proton acceptor; for dehydratase activity" evidence="1">
    <location>
        <position position="592"/>
    </location>
</feature>